<evidence type="ECO:0000256" key="5">
    <source>
        <dbReference type="ARBA" id="ARBA00022692"/>
    </source>
</evidence>
<evidence type="ECO:0000259" key="9">
    <source>
        <dbReference type="PROSITE" id="PS50850"/>
    </source>
</evidence>
<evidence type="ECO:0000256" key="7">
    <source>
        <dbReference type="ARBA" id="ARBA00023136"/>
    </source>
</evidence>
<evidence type="ECO:0000256" key="6">
    <source>
        <dbReference type="ARBA" id="ARBA00022989"/>
    </source>
</evidence>
<keyword evidence="4" id="KW-1003">Cell membrane</keyword>
<feature type="transmembrane region" description="Helical" evidence="8">
    <location>
        <begin position="372"/>
        <end position="393"/>
    </location>
</feature>
<feature type="transmembrane region" description="Helical" evidence="8">
    <location>
        <begin position="45"/>
        <end position="65"/>
    </location>
</feature>
<dbReference type="Proteomes" id="UP001233360">
    <property type="component" value="Unassembled WGS sequence"/>
</dbReference>
<comment type="subcellular location">
    <subcellularLocation>
        <location evidence="1">Cell membrane</location>
        <topology evidence="1">Multi-pass membrane protein</topology>
    </subcellularLocation>
</comment>
<evidence type="ECO:0000256" key="3">
    <source>
        <dbReference type="ARBA" id="ARBA00022448"/>
    </source>
</evidence>
<reference evidence="10 11" key="1">
    <citation type="submission" date="2023-07" db="EMBL/GenBank/DDBJ databases">
        <title>Functional and genomic diversity of the sorghum phyllosphere microbiome.</title>
        <authorList>
            <person name="Shade A."/>
        </authorList>
    </citation>
    <scope>NUCLEOTIDE SEQUENCE [LARGE SCALE GENOMIC DNA]</scope>
    <source>
        <strain evidence="10 11">SORGH_AS_0887</strain>
    </source>
</reference>
<evidence type="ECO:0000313" key="10">
    <source>
        <dbReference type="EMBL" id="MDQ1208732.1"/>
    </source>
</evidence>
<feature type="transmembrane region" description="Helical" evidence="8">
    <location>
        <begin position="168"/>
        <end position="189"/>
    </location>
</feature>
<dbReference type="PANTHER" id="PTHR43271">
    <property type="entry name" value="BLL2771 PROTEIN"/>
    <property type="match status" value="1"/>
</dbReference>
<keyword evidence="5 8" id="KW-0812">Transmembrane</keyword>
<comment type="similarity">
    <text evidence="2">Belongs to the major facilitator superfamily.</text>
</comment>
<dbReference type="EMBL" id="JAUTBK010000002">
    <property type="protein sequence ID" value="MDQ1208732.1"/>
    <property type="molecule type" value="Genomic_DNA"/>
</dbReference>
<dbReference type="RefSeq" id="WP_307003294.1">
    <property type="nucleotide sequence ID" value="NZ_JAUTBK010000002.1"/>
</dbReference>
<keyword evidence="3" id="KW-0813">Transport</keyword>
<feature type="transmembrane region" description="Helical" evidence="8">
    <location>
        <begin position="77"/>
        <end position="96"/>
    </location>
</feature>
<feature type="transmembrane region" description="Helical" evidence="8">
    <location>
        <begin position="312"/>
        <end position="330"/>
    </location>
</feature>
<feature type="transmembrane region" description="Helical" evidence="8">
    <location>
        <begin position="248"/>
        <end position="270"/>
    </location>
</feature>
<feature type="transmembrane region" description="Helical" evidence="8">
    <location>
        <begin position="399"/>
        <end position="418"/>
    </location>
</feature>
<organism evidence="10 11">
    <name type="scientific">Acinetobacter baylyi</name>
    <dbReference type="NCBI Taxonomy" id="202950"/>
    <lineage>
        <taxon>Bacteria</taxon>
        <taxon>Pseudomonadati</taxon>
        <taxon>Pseudomonadota</taxon>
        <taxon>Gammaproteobacteria</taxon>
        <taxon>Moraxellales</taxon>
        <taxon>Moraxellaceae</taxon>
        <taxon>Acinetobacter</taxon>
    </lineage>
</organism>
<dbReference type="PROSITE" id="PS50850">
    <property type="entry name" value="MFS"/>
    <property type="match status" value="1"/>
</dbReference>
<keyword evidence="11" id="KW-1185">Reference proteome</keyword>
<dbReference type="Pfam" id="PF07690">
    <property type="entry name" value="MFS_1"/>
    <property type="match status" value="2"/>
</dbReference>
<evidence type="ECO:0000256" key="8">
    <source>
        <dbReference type="SAM" id="Phobius"/>
    </source>
</evidence>
<feature type="transmembrane region" description="Helical" evidence="8">
    <location>
        <begin position="108"/>
        <end position="128"/>
    </location>
</feature>
<evidence type="ECO:0000256" key="4">
    <source>
        <dbReference type="ARBA" id="ARBA00022475"/>
    </source>
</evidence>
<feature type="transmembrane region" description="Helical" evidence="8">
    <location>
        <begin position="195"/>
        <end position="217"/>
    </location>
</feature>
<feature type="domain" description="Major facilitator superfamily (MFS) profile" evidence="9">
    <location>
        <begin position="39"/>
        <end position="422"/>
    </location>
</feature>
<keyword evidence="6 8" id="KW-1133">Transmembrane helix</keyword>
<feature type="transmembrane region" description="Helical" evidence="8">
    <location>
        <begin position="134"/>
        <end position="156"/>
    </location>
</feature>
<name>A0ABU0UW21_ACIBI</name>
<protein>
    <submittedName>
        <fullName evidence="10">YNFM family putative membrane transporter</fullName>
    </submittedName>
</protein>
<sequence>MAIRSSTNESGSTIVSRQASVDLKNSIHPTQWISRGTRAYVKAGLALFLLGFASFSMIYCVQPLLPEFTKTFHISPGTSALALSLTTGFLAFSIVLSSAFSQALGRKGLMFVSMALAALLNIICGWAPNWHLLLIARALQGFVIGGVPAVAMAWIAEEIEPAHLGKTMGLYIAGTAFGGMMGRVGMGLLTEYFSWRVALGILGTLCLVCAIGFLWLLPKSQNFIAKKGLQLRFHLSAWKSHLHHPRLLRIYMIGFLITSIFVTLFNYVSFRLSNAPYQLSQTQISLIFLSYSLGMISSSLAGSLVDKLGRKAAVLLGFGCMLIGILLTLYTGLFAIILGIAAITTGYFIAHAIASSSVGLEAKQSKGHATALYLLFYYLGSSIIGSVGGWFWQYGGWHAVVYLTLTLVVIAMMIVLFAPKSHTTSIVQ</sequence>
<evidence type="ECO:0000313" key="11">
    <source>
        <dbReference type="Proteomes" id="UP001233360"/>
    </source>
</evidence>
<dbReference type="InterPro" id="IPR036259">
    <property type="entry name" value="MFS_trans_sf"/>
</dbReference>
<dbReference type="InterPro" id="IPR011701">
    <property type="entry name" value="MFS"/>
</dbReference>
<dbReference type="PANTHER" id="PTHR43271:SF1">
    <property type="entry name" value="INNER MEMBRANE TRANSPORT PROTEIN YNFM"/>
    <property type="match status" value="1"/>
</dbReference>
<accession>A0ABU0UW21</accession>
<dbReference type="InterPro" id="IPR020846">
    <property type="entry name" value="MFS_dom"/>
</dbReference>
<gene>
    <name evidence="10" type="ORF">QE380_001655</name>
</gene>
<feature type="transmembrane region" description="Helical" evidence="8">
    <location>
        <begin position="282"/>
        <end position="305"/>
    </location>
</feature>
<evidence type="ECO:0000256" key="1">
    <source>
        <dbReference type="ARBA" id="ARBA00004651"/>
    </source>
</evidence>
<dbReference type="CDD" id="cd17324">
    <property type="entry name" value="MFS_NepI_like"/>
    <property type="match status" value="1"/>
</dbReference>
<keyword evidence="7 8" id="KW-0472">Membrane</keyword>
<dbReference type="SUPFAM" id="SSF103473">
    <property type="entry name" value="MFS general substrate transporter"/>
    <property type="match status" value="1"/>
</dbReference>
<comment type="caution">
    <text evidence="10">The sequence shown here is derived from an EMBL/GenBank/DDBJ whole genome shotgun (WGS) entry which is preliminary data.</text>
</comment>
<evidence type="ECO:0000256" key="2">
    <source>
        <dbReference type="ARBA" id="ARBA00008335"/>
    </source>
</evidence>
<feature type="transmembrane region" description="Helical" evidence="8">
    <location>
        <begin position="336"/>
        <end position="360"/>
    </location>
</feature>
<proteinExistence type="inferred from homology"/>
<dbReference type="Gene3D" id="1.20.1250.20">
    <property type="entry name" value="MFS general substrate transporter like domains"/>
    <property type="match status" value="1"/>
</dbReference>